<evidence type="ECO:0000256" key="1">
    <source>
        <dbReference type="SAM" id="MobiDB-lite"/>
    </source>
</evidence>
<name>A0A5M9JX24_MONFR</name>
<protein>
    <submittedName>
        <fullName evidence="2">Uncharacterized protein</fullName>
    </submittedName>
</protein>
<feature type="compositionally biased region" description="Low complexity" evidence="1">
    <location>
        <begin position="10"/>
        <end position="21"/>
    </location>
</feature>
<feature type="region of interest" description="Disordered" evidence="1">
    <location>
        <begin position="1"/>
        <end position="146"/>
    </location>
</feature>
<dbReference type="Proteomes" id="UP000322873">
    <property type="component" value="Unassembled WGS sequence"/>
</dbReference>
<keyword evidence="3" id="KW-1185">Reference proteome</keyword>
<proteinExistence type="predicted"/>
<organism evidence="2 3">
    <name type="scientific">Monilinia fructicola</name>
    <name type="common">Brown rot fungus</name>
    <name type="synonym">Ciboria fructicola</name>
    <dbReference type="NCBI Taxonomy" id="38448"/>
    <lineage>
        <taxon>Eukaryota</taxon>
        <taxon>Fungi</taxon>
        <taxon>Dikarya</taxon>
        <taxon>Ascomycota</taxon>
        <taxon>Pezizomycotina</taxon>
        <taxon>Leotiomycetes</taxon>
        <taxon>Helotiales</taxon>
        <taxon>Sclerotiniaceae</taxon>
        <taxon>Monilinia</taxon>
    </lineage>
</organism>
<feature type="compositionally biased region" description="Polar residues" evidence="1">
    <location>
        <begin position="44"/>
        <end position="79"/>
    </location>
</feature>
<feature type="compositionally biased region" description="Basic and acidic residues" evidence="1">
    <location>
        <begin position="194"/>
        <end position="204"/>
    </location>
</feature>
<dbReference type="EMBL" id="VICG01000004">
    <property type="protein sequence ID" value="KAA8573190.1"/>
    <property type="molecule type" value="Genomic_DNA"/>
</dbReference>
<accession>A0A5M9JX24</accession>
<feature type="compositionally biased region" description="Basic and acidic residues" evidence="1">
    <location>
        <begin position="131"/>
        <end position="146"/>
    </location>
</feature>
<evidence type="ECO:0000313" key="3">
    <source>
        <dbReference type="Proteomes" id="UP000322873"/>
    </source>
</evidence>
<comment type="caution">
    <text evidence="2">The sequence shown here is derived from an EMBL/GenBank/DDBJ whole genome shotgun (WGS) entry which is preliminary data.</text>
</comment>
<sequence>MQPQGTVHAPGQQGPPDQGGFQNSGHPPQYHPQRKIKPELRLNTYMNNLDNIFHSTNPNPALPSTNVSNVRTKPTQMNQGPGGSGHPLSNTNPRDVPHTPQRYAHKSGKDRPRELSPPARPVKPRNWVSKNRKEMQPGSKKAAETKTPFLDRLKESVDKGRKKTAETKGAFVDRLVCGVDDALQDQANKTVKARWAEDIDHSHPDNGNGGPHWDSRGRNV</sequence>
<dbReference type="AlphaFoldDB" id="A0A5M9JX24"/>
<reference evidence="2 3" key="1">
    <citation type="submission" date="2019-06" db="EMBL/GenBank/DDBJ databases">
        <title>Genome Sequence of the Brown Rot Fungal Pathogen Monilinia fructicola.</title>
        <authorList>
            <person name="De Miccolis Angelini R.M."/>
            <person name="Landi L."/>
            <person name="Abate D."/>
            <person name="Pollastro S."/>
            <person name="Romanazzi G."/>
            <person name="Faretra F."/>
        </authorList>
    </citation>
    <scope>NUCLEOTIDE SEQUENCE [LARGE SCALE GENOMIC DNA]</scope>
    <source>
        <strain evidence="2 3">Mfrc123</strain>
    </source>
</reference>
<gene>
    <name evidence="2" type="ORF">EYC84_003698</name>
</gene>
<evidence type="ECO:0000313" key="2">
    <source>
        <dbReference type="EMBL" id="KAA8573190.1"/>
    </source>
</evidence>
<feature type="region of interest" description="Disordered" evidence="1">
    <location>
        <begin position="194"/>
        <end position="220"/>
    </location>
</feature>